<name>A0A5B7TUU9_9FLAO</name>
<dbReference type="EMBL" id="CP040749">
    <property type="protein sequence ID" value="QCX40639.1"/>
    <property type="molecule type" value="Genomic_DNA"/>
</dbReference>
<organism evidence="4 5">
    <name type="scientific">Aureibaculum algae</name>
    <dbReference type="NCBI Taxonomy" id="2584122"/>
    <lineage>
        <taxon>Bacteria</taxon>
        <taxon>Pseudomonadati</taxon>
        <taxon>Bacteroidota</taxon>
        <taxon>Flavobacteriia</taxon>
        <taxon>Flavobacteriales</taxon>
        <taxon>Flavobacteriaceae</taxon>
        <taxon>Aureibaculum</taxon>
    </lineage>
</organism>
<dbReference type="Pfam" id="PF18962">
    <property type="entry name" value="Por_Secre_tail"/>
    <property type="match status" value="1"/>
</dbReference>
<dbReference type="Proteomes" id="UP000306229">
    <property type="component" value="Chromosome"/>
</dbReference>
<dbReference type="KEGG" id="fbe:FF125_20160"/>
<feature type="chain" id="PRO_5023006685" evidence="2">
    <location>
        <begin position="22"/>
        <end position="308"/>
    </location>
</feature>
<sequence>MSMKKVYTLFLLVFLGLNCFAQELYVADGAEFYLKKGLDFTTSNSVVTLVSTGKFSVEAGSMWGDSQEYVNGKVYAYGLGETKLPVGDNGVYAPVLINHSIDSEAQYFNAIPTSGANGAGVDAVSNKEYWELNGQGVFTLPWIPASDISTLVNDNGGKLSSVAVVGLIGGVWNLTSATQTNVVTGDLSNGTVTTDSANEVVLNGFSQYTFGIDHQVVLVIEDLFITNDIRIVSNPIDSNSESIQFVSANIENLEVTIFDLLGRKISYQKNISVSNNRGSIAKPNLKSGVYLLNFEHEGKKGTKKILIK</sequence>
<proteinExistence type="predicted"/>
<dbReference type="NCBIfam" id="TIGR04183">
    <property type="entry name" value="Por_Secre_tail"/>
    <property type="match status" value="1"/>
</dbReference>
<evidence type="ECO:0000256" key="1">
    <source>
        <dbReference type="ARBA" id="ARBA00022729"/>
    </source>
</evidence>
<feature type="signal peptide" evidence="2">
    <location>
        <begin position="1"/>
        <end position="21"/>
    </location>
</feature>
<dbReference type="OrthoDB" id="862563at2"/>
<evidence type="ECO:0000313" key="4">
    <source>
        <dbReference type="EMBL" id="QCX40639.1"/>
    </source>
</evidence>
<keyword evidence="1 2" id="KW-0732">Signal</keyword>
<evidence type="ECO:0000256" key="2">
    <source>
        <dbReference type="SAM" id="SignalP"/>
    </source>
</evidence>
<keyword evidence="5" id="KW-1185">Reference proteome</keyword>
<gene>
    <name evidence="4" type="ORF">FF125_20160</name>
</gene>
<feature type="domain" description="Secretion system C-terminal sorting" evidence="3">
    <location>
        <begin position="241"/>
        <end position="307"/>
    </location>
</feature>
<reference evidence="4 5" key="1">
    <citation type="submission" date="2019-05" db="EMBL/GenBank/DDBJ databases">
        <title>Algicella ahnfeltiae gen. nov., sp. nov., a novel marine bacterium of the family Flavobacteriaceae isolated from a red alga.</title>
        <authorList>
            <person name="Nedashkovskaya O.I."/>
            <person name="Kukhlevskiy A.D."/>
            <person name="Kim S.-G."/>
            <person name="Zhukova N.V."/>
            <person name="Mikhailov V.V."/>
        </authorList>
    </citation>
    <scope>NUCLEOTIDE SEQUENCE [LARGE SCALE GENOMIC DNA]</scope>
    <source>
        <strain evidence="4 5">10Alg115</strain>
    </source>
</reference>
<dbReference type="AlphaFoldDB" id="A0A5B7TUU9"/>
<dbReference type="InterPro" id="IPR026444">
    <property type="entry name" value="Secre_tail"/>
</dbReference>
<evidence type="ECO:0000313" key="5">
    <source>
        <dbReference type="Proteomes" id="UP000306229"/>
    </source>
</evidence>
<evidence type="ECO:0000259" key="3">
    <source>
        <dbReference type="Pfam" id="PF18962"/>
    </source>
</evidence>
<accession>A0A5B7TUU9</accession>
<protein>
    <submittedName>
        <fullName evidence="4">T9SS type A sorting domain-containing protein</fullName>
    </submittedName>
</protein>